<comment type="subcellular location">
    <subcellularLocation>
        <location evidence="1">Membrane</location>
        <topology evidence="1">Multi-pass membrane protein</topology>
    </subcellularLocation>
</comment>
<feature type="domain" description="Major facilitator superfamily (MFS) profile" evidence="7">
    <location>
        <begin position="32"/>
        <end position="430"/>
    </location>
</feature>
<dbReference type="InterPro" id="IPR036259">
    <property type="entry name" value="MFS_trans_sf"/>
</dbReference>
<dbReference type="RefSeq" id="XP_060329501.1">
    <property type="nucleotide sequence ID" value="XM_060477632.1"/>
</dbReference>
<accession>A0AA39N3U6</accession>
<keyword evidence="3 6" id="KW-0812">Transmembrane</keyword>
<evidence type="ECO:0000256" key="6">
    <source>
        <dbReference type="SAM" id="Phobius"/>
    </source>
</evidence>
<evidence type="ECO:0000256" key="2">
    <source>
        <dbReference type="ARBA" id="ARBA00022448"/>
    </source>
</evidence>
<evidence type="ECO:0000313" key="8">
    <source>
        <dbReference type="EMBL" id="KAK0457186.1"/>
    </source>
</evidence>
<dbReference type="InterPro" id="IPR011701">
    <property type="entry name" value="MFS"/>
</dbReference>
<keyword evidence="5 6" id="KW-0472">Membrane</keyword>
<protein>
    <submittedName>
        <fullName evidence="8">MFS general substrate transporter</fullName>
    </submittedName>
</protein>
<dbReference type="AlphaFoldDB" id="A0AA39N3U6"/>
<keyword evidence="2" id="KW-0813">Transport</keyword>
<dbReference type="PANTHER" id="PTHR23506">
    <property type="entry name" value="GH10249P"/>
    <property type="match status" value="1"/>
</dbReference>
<dbReference type="GO" id="GO:0016020">
    <property type="term" value="C:membrane"/>
    <property type="evidence" value="ECO:0007669"/>
    <property type="project" value="UniProtKB-SubCell"/>
</dbReference>
<dbReference type="InterPro" id="IPR050930">
    <property type="entry name" value="MFS_Vesicular_Transporter"/>
</dbReference>
<feature type="transmembrane region" description="Helical" evidence="6">
    <location>
        <begin position="29"/>
        <end position="54"/>
    </location>
</feature>
<evidence type="ECO:0000313" key="9">
    <source>
        <dbReference type="Proteomes" id="UP001175211"/>
    </source>
</evidence>
<evidence type="ECO:0000256" key="1">
    <source>
        <dbReference type="ARBA" id="ARBA00004141"/>
    </source>
</evidence>
<comment type="caution">
    <text evidence="8">The sequence shown here is derived from an EMBL/GenBank/DDBJ whole genome shotgun (WGS) entry which is preliminary data.</text>
</comment>
<dbReference type="EMBL" id="JAUEPS010000023">
    <property type="protein sequence ID" value="KAK0457186.1"/>
    <property type="molecule type" value="Genomic_DNA"/>
</dbReference>
<dbReference type="PROSITE" id="PS50850">
    <property type="entry name" value="MFS"/>
    <property type="match status" value="1"/>
</dbReference>
<evidence type="ECO:0000259" key="7">
    <source>
        <dbReference type="PROSITE" id="PS50850"/>
    </source>
</evidence>
<feature type="transmembrane region" description="Helical" evidence="6">
    <location>
        <begin position="100"/>
        <end position="116"/>
    </location>
</feature>
<name>A0AA39N3U6_ARMTA</name>
<feature type="transmembrane region" description="Helical" evidence="6">
    <location>
        <begin position="336"/>
        <end position="357"/>
    </location>
</feature>
<evidence type="ECO:0000256" key="5">
    <source>
        <dbReference type="ARBA" id="ARBA00023136"/>
    </source>
</evidence>
<dbReference type="InterPro" id="IPR020846">
    <property type="entry name" value="MFS_dom"/>
</dbReference>
<dbReference type="Pfam" id="PF07690">
    <property type="entry name" value="MFS_1"/>
    <property type="match status" value="1"/>
</dbReference>
<dbReference type="GO" id="GO:0022857">
    <property type="term" value="F:transmembrane transporter activity"/>
    <property type="evidence" value="ECO:0007669"/>
    <property type="project" value="InterPro"/>
</dbReference>
<dbReference type="PANTHER" id="PTHR23506:SF23">
    <property type="entry name" value="GH10249P"/>
    <property type="match status" value="1"/>
</dbReference>
<dbReference type="Proteomes" id="UP001175211">
    <property type="component" value="Unassembled WGS sequence"/>
</dbReference>
<sequence length="470" mass="51032">MQTSSIPNCMFPRTDVQEHLWGWKWRSSYWFVTFVVWLGIIVDSLSLALCIPVVPFQLKALGYTDVASLTGWLIFAYGGSNIMTSVPIAIWSEAYGTRKLPYSIGILSLIVSQIMFMEAPSYWVMCLARCLQGAASAARMVIGPAAMCDQSPSKVVGRQLGIVLSGAPVGLLLGTPIAGLLYTHFGFRGPFVFSSIAALPILALWLLIIPIPLESEREGRTTASSGEVQNKASPVKVLHLMLQSPRIVAGMCLAFIHGMLDNFMQPIVPSHLNSVWGLNVSQVGLVFLAPTISGFIAVLLSGWLADRRGVSVVIIITSALAIPWFVILSIARYFSLFIVVNFCAFFFGSGVLSPLLAEFASASRSIDGVGYAHVYGALYWAFGIGLTVGPVLTGQMYDNLADGWMDICLMAAGLHACGIVAFSIIGQHVQSAYEERDGIGQSEFWLQIQDSQLDARNLAKEQGVRNGQQY</sequence>
<dbReference type="SUPFAM" id="SSF103473">
    <property type="entry name" value="MFS general substrate transporter"/>
    <property type="match status" value="1"/>
</dbReference>
<feature type="transmembrane region" description="Helical" evidence="6">
    <location>
        <begin position="191"/>
        <end position="211"/>
    </location>
</feature>
<keyword evidence="4 6" id="KW-1133">Transmembrane helix</keyword>
<dbReference type="Gene3D" id="1.20.1250.20">
    <property type="entry name" value="MFS general substrate transporter like domains"/>
    <property type="match status" value="2"/>
</dbReference>
<feature type="transmembrane region" description="Helical" evidence="6">
    <location>
        <begin position="280"/>
        <end position="300"/>
    </location>
</feature>
<reference evidence="8" key="1">
    <citation type="submission" date="2023-06" db="EMBL/GenBank/DDBJ databases">
        <authorList>
            <consortium name="Lawrence Berkeley National Laboratory"/>
            <person name="Ahrendt S."/>
            <person name="Sahu N."/>
            <person name="Indic B."/>
            <person name="Wong-Bajracharya J."/>
            <person name="Merenyi Z."/>
            <person name="Ke H.-M."/>
            <person name="Monk M."/>
            <person name="Kocsube S."/>
            <person name="Drula E."/>
            <person name="Lipzen A."/>
            <person name="Balint B."/>
            <person name="Henrissat B."/>
            <person name="Andreopoulos B."/>
            <person name="Martin F.M."/>
            <person name="Harder C.B."/>
            <person name="Rigling D."/>
            <person name="Ford K.L."/>
            <person name="Foster G.D."/>
            <person name="Pangilinan J."/>
            <person name="Papanicolaou A."/>
            <person name="Barry K."/>
            <person name="LaButti K."/>
            <person name="Viragh M."/>
            <person name="Koriabine M."/>
            <person name="Yan M."/>
            <person name="Riley R."/>
            <person name="Champramary S."/>
            <person name="Plett K.L."/>
            <person name="Tsai I.J."/>
            <person name="Slot J."/>
            <person name="Sipos G."/>
            <person name="Plett J."/>
            <person name="Nagy L.G."/>
            <person name="Grigoriev I.V."/>
        </authorList>
    </citation>
    <scope>NUCLEOTIDE SEQUENCE</scope>
    <source>
        <strain evidence="8">CCBAS 213</strain>
    </source>
</reference>
<gene>
    <name evidence="8" type="ORF">EV420DRAFT_1644343</name>
</gene>
<feature type="transmembrane region" description="Helical" evidence="6">
    <location>
        <begin position="369"/>
        <end position="392"/>
    </location>
</feature>
<feature type="transmembrane region" description="Helical" evidence="6">
    <location>
        <begin position="312"/>
        <end position="330"/>
    </location>
</feature>
<dbReference type="GeneID" id="85361180"/>
<proteinExistence type="predicted"/>
<keyword evidence="9" id="KW-1185">Reference proteome</keyword>
<dbReference type="CDD" id="cd17325">
    <property type="entry name" value="MFS_MdtG_SLC18_like"/>
    <property type="match status" value="1"/>
</dbReference>
<feature type="transmembrane region" description="Helical" evidence="6">
    <location>
        <begin position="404"/>
        <end position="426"/>
    </location>
</feature>
<organism evidence="8 9">
    <name type="scientific">Armillaria tabescens</name>
    <name type="common">Ringless honey mushroom</name>
    <name type="synonym">Agaricus tabescens</name>
    <dbReference type="NCBI Taxonomy" id="1929756"/>
    <lineage>
        <taxon>Eukaryota</taxon>
        <taxon>Fungi</taxon>
        <taxon>Dikarya</taxon>
        <taxon>Basidiomycota</taxon>
        <taxon>Agaricomycotina</taxon>
        <taxon>Agaricomycetes</taxon>
        <taxon>Agaricomycetidae</taxon>
        <taxon>Agaricales</taxon>
        <taxon>Marasmiineae</taxon>
        <taxon>Physalacriaceae</taxon>
        <taxon>Desarmillaria</taxon>
    </lineage>
</organism>
<feature type="transmembrane region" description="Helical" evidence="6">
    <location>
        <begin position="162"/>
        <end position="185"/>
    </location>
</feature>
<evidence type="ECO:0000256" key="4">
    <source>
        <dbReference type="ARBA" id="ARBA00022989"/>
    </source>
</evidence>
<evidence type="ECO:0000256" key="3">
    <source>
        <dbReference type="ARBA" id="ARBA00022692"/>
    </source>
</evidence>